<gene>
    <name evidence="2" type="ORF">BDW02DRAFT_573408</name>
</gene>
<keyword evidence="3" id="KW-1185">Reference proteome</keyword>
<feature type="region of interest" description="Disordered" evidence="1">
    <location>
        <begin position="396"/>
        <end position="416"/>
    </location>
</feature>
<dbReference type="OrthoDB" id="3883943at2759"/>
<feature type="region of interest" description="Disordered" evidence="1">
    <location>
        <begin position="355"/>
        <end position="380"/>
    </location>
</feature>
<name>A0A6A5K199_9PLEO</name>
<feature type="region of interest" description="Disordered" evidence="1">
    <location>
        <begin position="460"/>
        <end position="574"/>
    </location>
</feature>
<evidence type="ECO:0000313" key="3">
    <source>
        <dbReference type="Proteomes" id="UP000800040"/>
    </source>
</evidence>
<feature type="compositionally biased region" description="Low complexity" evidence="1">
    <location>
        <begin position="468"/>
        <end position="501"/>
    </location>
</feature>
<evidence type="ECO:0000313" key="2">
    <source>
        <dbReference type="EMBL" id="KAF1830030.1"/>
    </source>
</evidence>
<sequence length="653" mass="71882">MHPPTSPRLPGTPILRIDATGPEFARWRRGVKFTLETKDTWKYCDGTFPMPMPEARPVSSYSTISSKKIEIIHPSLLDERRAWVRQDREVKLDIFLSLSEEVMQEVFEVGPPLPPSKCTAQEMLEALDEHFDVFDFQAYHHAFCHFLNLHIDQYTSIIDFNREFAAVLEDLLDYGHPLSNTQACSAYFSKLRCTQNPWVAKKLEEWHAYSSDPEIHDLMQESPPWTSIRPLATKSLQTFHVESTPEESPEGSSRYSKSDAVPEFSDASTVSSKTSHSRQISSSTTHSQEIYVHASNEAITGPSPKALREALEKLPTVVVVPERLMATAYTPTITESATPEWLSTKRSVAQVPLSASMERPLPSLPSQAQEKPDTEMRARSASPRLPVTMLMNSSRVSLTVPRPTSARPRTADPAFSPITSFAPLQLETTHPTLRPRSPTSAPTPPLLSDHPAFRVSPSASTEHLAVEVTTPITRPSTATTPTVPSTAPFPTVVTSSSKPPVSRLPTTEFNPPHPHSFKTSTPSHNSNSNSNNDNDTYPSPPSSQNSSTLSLPLQGTHTPTPTPANPNHTHSSQHNTILLSLHKPTNPHTPTFDSFLSTTPPRHRKSTSLTFLARMSGDGVVGAGDEVSGRADARAKGWGFVGRFRGGKGGAWI</sequence>
<reference evidence="2" key="1">
    <citation type="submission" date="2020-01" db="EMBL/GenBank/DDBJ databases">
        <authorList>
            <consortium name="DOE Joint Genome Institute"/>
            <person name="Haridas S."/>
            <person name="Albert R."/>
            <person name="Binder M."/>
            <person name="Bloem J."/>
            <person name="Labutti K."/>
            <person name="Salamov A."/>
            <person name="Andreopoulos B."/>
            <person name="Baker S.E."/>
            <person name="Barry K."/>
            <person name="Bills G."/>
            <person name="Bluhm B.H."/>
            <person name="Cannon C."/>
            <person name="Castanera R."/>
            <person name="Culley D.E."/>
            <person name="Daum C."/>
            <person name="Ezra D."/>
            <person name="Gonzalez J.B."/>
            <person name="Henrissat B."/>
            <person name="Kuo A."/>
            <person name="Liang C."/>
            <person name="Lipzen A."/>
            <person name="Lutzoni F."/>
            <person name="Magnuson J."/>
            <person name="Mondo S."/>
            <person name="Nolan M."/>
            <person name="Ohm R."/>
            <person name="Pangilinan J."/>
            <person name="Park H.-J."/>
            <person name="Ramirez L."/>
            <person name="Alfaro M."/>
            <person name="Sun H."/>
            <person name="Tritt A."/>
            <person name="Yoshinaga Y."/>
            <person name="Zwiers L.-H."/>
            <person name="Turgeon B.G."/>
            <person name="Goodwin S.B."/>
            <person name="Spatafora J.W."/>
            <person name="Crous P.W."/>
            <person name="Grigoriev I.V."/>
        </authorList>
    </citation>
    <scope>NUCLEOTIDE SEQUENCE</scope>
    <source>
        <strain evidence="2">P77</strain>
    </source>
</reference>
<feature type="compositionally biased region" description="Polar residues" evidence="1">
    <location>
        <begin position="266"/>
        <end position="288"/>
    </location>
</feature>
<proteinExistence type="predicted"/>
<organism evidence="2 3">
    <name type="scientific">Decorospora gaudefroyi</name>
    <dbReference type="NCBI Taxonomy" id="184978"/>
    <lineage>
        <taxon>Eukaryota</taxon>
        <taxon>Fungi</taxon>
        <taxon>Dikarya</taxon>
        <taxon>Ascomycota</taxon>
        <taxon>Pezizomycotina</taxon>
        <taxon>Dothideomycetes</taxon>
        <taxon>Pleosporomycetidae</taxon>
        <taxon>Pleosporales</taxon>
        <taxon>Pleosporineae</taxon>
        <taxon>Pleosporaceae</taxon>
        <taxon>Decorospora</taxon>
    </lineage>
</organism>
<dbReference type="Proteomes" id="UP000800040">
    <property type="component" value="Unassembled WGS sequence"/>
</dbReference>
<dbReference type="AlphaFoldDB" id="A0A6A5K199"/>
<dbReference type="EMBL" id="ML975413">
    <property type="protein sequence ID" value="KAF1830030.1"/>
    <property type="molecule type" value="Genomic_DNA"/>
</dbReference>
<accession>A0A6A5K199</accession>
<feature type="compositionally biased region" description="Low complexity" evidence="1">
    <location>
        <begin position="519"/>
        <end position="570"/>
    </location>
</feature>
<protein>
    <submittedName>
        <fullName evidence="2">Uncharacterized protein</fullName>
    </submittedName>
</protein>
<evidence type="ECO:0000256" key="1">
    <source>
        <dbReference type="SAM" id="MobiDB-lite"/>
    </source>
</evidence>
<feature type="region of interest" description="Disordered" evidence="1">
    <location>
        <begin position="240"/>
        <end position="288"/>
    </location>
</feature>